<feature type="domain" description="AMP-dependent synthetase/ligase" evidence="2">
    <location>
        <begin position="24"/>
        <end position="116"/>
    </location>
</feature>
<dbReference type="Proteomes" id="UP000824469">
    <property type="component" value="Unassembled WGS sequence"/>
</dbReference>
<dbReference type="Gene3D" id="3.40.50.980">
    <property type="match status" value="2"/>
</dbReference>
<evidence type="ECO:0000259" key="2">
    <source>
        <dbReference type="Pfam" id="PF00501"/>
    </source>
</evidence>
<reference evidence="3 4" key="1">
    <citation type="journal article" date="2021" name="Nat. Plants">
        <title>The Taxus genome provides insights into paclitaxel biosynthesis.</title>
        <authorList>
            <person name="Xiong X."/>
            <person name="Gou J."/>
            <person name="Liao Q."/>
            <person name="Li Y."/>
            <person name="Zhou Q."/>
            <person name="Bi G."/>
            <person name="Li C."/>
            <person name="Du R."/>
            <person name="Wang X."/>
            <person name="Sun T."/>
            <person name="Guo L."/>
            <person name="Liang H."/>
            <person name="Lu P."/>
            <person name="Wu Y."/>
            <person name="Zhang Z."/>
            <person name="Ro D.K."/>
            <person name="Shang Y."/>
            <person name="Huang S."/>
            <person name="Yan J."/>
        </authorList>
    </citation>
    <scope>NUCLEOTIDE SEQUENCE [LARGE SCALE GENOMIC DNA]</scope>
    <source>
        <strain evidence="3">Ta-2019</strain>
    </source>
</reference>
<dbReference type="EMBL" id="JAHRHJ020003509">
    <property type="protein sequence ID" value="KAH9291594.1"/>
    <property type="molecule type" value="Genomic_DNA"/>
</dbReference>
<dbReference type="PROSITE" id="PS00455">
    <property type="entry name" value="AMP_BINDING"/>
    <property type="match status" value="1"/>
</dbReference>
<dbReference type="SUPFAM" id="SSF56801">
    <property type="entry name" value="Acetyl-CoA synthetase-like"/>
    <property type="match status" value="1"/>
</dbReference>
<protein>
    <recommendedName>
        <fullName evidence="2">AMP-dependent synthetase/ligase domain-containing protein</fullName>
    </recommendedName>
</protein>
<accession>A0AA38F407</accession>
<dbReference type="InterPro" id="IPR000873">
    <property type="entry name" value="AMP-dep_synth/lig_dom"/>
</dbReference>
<sequence>MHLVKEPPQQEPKTLCTDLGLLEVKDSKAKLAFTVPELVEKVRSTGLPLVLVTLKHQHEHHVITFADLLHCDSDKLPSVKIRQDDTAALLYSSGTTGVSKGVVITHRNIISMIVVFIRFILEESEINS</sequence>
<proteinExistence type="predicted"/>
<comment type="caution">
    <text evidence="3">The sequence shown here is derived from an EMBL/GenBank/DDBJ whole genome shotgun (WGS) entry which is preliminary data.</text>
</comment>
<evidence type="ECO:0000313" key="3">
    <source>
        <dbReference type="EMBL" id="KAH9291594.1"/>
    </source>
</evidence>
<evidence type="ECO:0000313" key="4">
    <source>
        <dbReference type="Proteomes" id="UP000824469"/>
    </source>
</evidence>
<dbReference type="PANTHER" id="PTHR24096:SF413">
    <property type="entry name" value="PEROXISOMAL OPC-8:0-COA LIGASE 1"/>
    <property type="match status" value="1"/>
</dbReference>
<name>A0AA38F407_TAXCH</name>
<dbReference type="Pfam" id="PF00501">
    <property type="entry name" value="AMP-binding"/>
    <property type="match status" value="1"/>
</dbReference>
<evidence type="ECO:0000256" key="1">
    <source>
        <dbReference type="ARBA" id="ARBA00022598"/>
    </source>
</evidence>
<dbReference type="InterPro" id="IPR020845">
    <property type="entry name" value="AMP-binding_CS"/>
</dbReference>
<gene>
    <name evidence="3" type="ORF">KI387_043214</name>
</gene>
<organism evidence="3 4">
    <name type="scientific">Taxus chinensis</name>
    <name type="common">Chinese yew</name>
    <name type="synonym">Taxus wallichiana var. chinensis</name>
    <dbReference type="NCBI Taxonomy" id="29808"/>
    <lineage>
        <taxon>Eukaryota</taxon>
        <taxon>Viridiplantae</taxon>
        <taxon>Streptophyta</taxon>
        <taxon>Embryophyta</taxon>
        <taxon>Tracheophyta</taxon>
        <taxon>Spermatophyta</taxon>
        <taxon>Pinopsida</taxon>
        <taxon>Pinidae</taxon>
        <taxon>Conifers II</taxon>
        <taxon>Cupressales</taxon>
        <taxon>Taxaceae</taxon>
        <taxon>Taxus</taxon>
    </lineage>
</organism>
<keyword evidence="4" id="KW-1185">Reference proteome</keyword>
<dbReference type="PANTHER" id="PTHR24096">
    <property type="entry name" value="LONG-CHAIN-FATTY-ACID--COA LIGASE"/>
    <property type="match status" value="1"/>
</dbReference>
<dbReference type="GO" id="GO:0016405">
    <property type="term" value="F:CoA-ligase activity"/>
    <property type="evidence" value="ECO:0007669"/>
    <property type="project" value="TreeGrafter"/>
</dbReference>
<keyword evidence="1" id="KW-0436">Ligase</keyword>
<dbReference type="AlphaFoldDB" id="A0AA38F407"/>